<name>A0ABN2QU17_9ACTN</name>
<accession>A0ABN2QU17</accession>
<protein>
    <submittedName>
        <fullName evidence="1">Uncharacterized protein</fullName>
    </submittedName>
</protein>
<dbReference type="EMBL" id="BAAAQM010000005">
    <property type="protein sequence ID" value="GAA1958031.1"/>
    <property type="molecule type" value="Genomic_DNA"/>
</dbReference>
<dbReference type="Proteomes" id="UP001499854">
    <property type="component" value="Unassembled WGS sequence"/>
</dbReference>
<keyword evidence="2" id="KW-1185">Reference proteome</keyword>
<gene>
    <name evidence="1" type="ORF">GCM10009838_12610</name>
</gene>
<proteinExistence type="predicted"/>
<reference evidence="1 2" key="1">
    <citation type="journal article" date="2019" name="Int. J. Syst. Evol. Microbiol.">
        <title>The Global Catalogue of Microorganisms (GCM) 10K type strain sequencing project: providing services to taxonomists for standard genome sequencing and annotation.</title>
        <authorList>
            <consortium name="The Broad Institute Genomics Platform"/>
            <consortium name="The Broad Institute Genome Sequencing Center for Infectious Disease"/>
            <person name="Wu L."/>
            <person name="Ma J."/>
        </authorList>
    </citation>
    <scope>NUCLEOTIDE SEQUENCE [LARGE SCALE GENOMIC DNA]</scope>
    <source>
        <strain evidence="1 2">JCM 16013</strain>
    </source>
</reference>
<comment type="caution">
    <text evidence="1">The sequence shown here is derived from an EMBL/GenBank/DDBJ whole genome shotgun (WGS) entry which is preliminary data.</text>
</comment>
<evidence type="ECO:0000313" key="2">
    <source>
        <dbReference type="Proteomes" id="UP001499854"/>
    </source>
</evidence>
<organism evidence="1 2">
    <name type="scientific">Catenulispora subtropica</name>
    <dbReference type="NCBI Taxonomy" id="450798"/>
    <lineage>
        <taxon>Bacteria</taxon>
        <taxon>Bacillati</taxon>
        <taxon>Actinomycetota</taxon>
        <taxon>Actinomycetes</taxon>
        <taxon>Catenulisporales</taxon>
        <taxon>Catenulisporaceae</taxon>
        <taxon>Catenulispora</taxon>
    </lineage>
</organism>
<sequence>MTIEGRGVPGGEWLLWVVYRNTAWFLVDALPLGSSIEYRLRNDPTTSVDIDHTEHCGHSGNGGRLTPSF</sequence>
<evidence type="ECO:0000313" key="1">
    <source>
        <dbReference type="EMBL" id="GAA1958031.1"/>
    </source>
</evidence>